<dbReference type="RefSeq" id="WP_166778694.1">
    <property type="nucleotide sequence ID" value="NZ_JAAOYO010000001.1"/>
</dbReference>
<reference evidence="1 2" key="1">
    <citation type="submission" date="2020-03" db="EMBL/GenBank/DDBJ databases">
        <title>Above-ground endophytic microbial communities from plants in different locations in the United States.</title>
        <authorList>
            <person name="Frank C."/>
        </authorList>
    </citation>
    <scope>NUCLEOTIDE SEQUENCE [LARGE SCALE GENOMIC DNA]</scope>
    <source>
        <strain evidence="1 2">WW7</strain>
    </source>
</reference>
<dbReference type="EMBL" id="JAAOYO010000001">
    <property type="protein sequence ID" value="NII39480.1"/>
    <property type="molecule type" value="Genomic_DNA"/>
</dbReference>
<name>A0ABX0T1V5_9MICO</name>
<organism evidence="1 2">
    <name type="scientific">Curtobacterium salicis</name>
    <dbReference type="NCBI Taxonomy" id="1779862"/>
    <lineage>
        <taxon>Bacteria</taxon>
        <taxon>Bacillati</taxon>
        <taxon>Actinomycetota</taxon>
        <taxon>Actinomycetes</taxon>
        <taxon>Micrococcales</taxon>
        <taxon>Microbacteriaceae</taxon>
        <taxon>Curtobacterium</taxon>
    </lineage>
</organism>
<evidence type="ECO:0000313" key="2">
    <source>
        <dbReference type="Proteomes" id="UP001318300"/>
    </source>
</evidence>
<evidence type="ECO:0008006" key="3">
    <source>
        <dbReference type="Google" id="ProtNLM"/>
    </source>
</evidence>
<sequence length="396" mass="43990">MENETAQNIADAVVGVLQRELRGFEPADAAPDDSGPVYTHRLPVAAVAYEGMFDLLFRSLGAFSEPAFDKTRWLYSFSLNGRSCRLRWTKSGIRLDLFGPQSNDHGEPADSAAIATRLLKAARSLYSRIVTPRLSPSIRAGRAVVLNQLPRYRGMVDFHRQTIERAKVANPVQVSGRATAKLETSEAIQQLFGSLLGATFREREQSYRATALVAGYFAWVQHLLVILSSFSPAVLDEGFSLEDLLTGQWAQQFDIAFPKPHDAETARLKMELGDLAREFRNPLLHGGGGRFEDGVVVEWAPGHEAIAIDTDALTDQYMLLRPSLTEEQIANLLGRVDSIDAGFEQHPYFGWASEGLHADFRREFVERALRERLSGSASAFTDAASRAFDDSVNWDR</sequence>
<proteinExistence type="predicted"/>
<keyword evidence="2" id="KW-1185">Reference proteome</keyword>
<protein>
    <recommendedName>
        <fullName evidence="3">Apea-like HEPN domain-containing protein</fullName>
    </recommendedName>
</protein>
<gene>
    <name evidence="1" type="ORF">E9228_000099</name>
</gene>
<dbReference type="Proteomes" id="UP001318300">
    <property type="component" value="Unassembled WGS sequence"/>
</dbReference>
<accession>A0ABX0T1V5</accession>
<comment type="caution">
    <text evidence="1">The sequence shown here is derived from an EMBL/GenBank/DDBJ whole genome shotgun (WGS) entry which is preliminary data.</text>
</comment>
<evidence type="ECO:0000313" key="1">
    <source>
        <dbReference type="EMBL" id="NII39480.1"/>
    </source>
</evidence>